<organism evidence="1 2">
    <name type="scientific">Dactylonectria estremocensis</name>
    <dbReference type="NCBI Taxonomy" id="1079267"/>
    <lineage>
        <taxon>Eukaryota</taxon>
        <taxon>Fungi</taxon>
        <taxon>Dikarya</taxon>
        <taxon>Ascomycota</taxon>
        <taxon>Pezizomycotina</taxon>
        <taxon>Sordariomycetes</taxon>
        <taxon>Hypocreomycetidae</taxon>
        <taxon>Hypocreales</taxon>
        <taxon>Nectriaceae</taxon>
        <taxon>Dactylonectria</taxon>
    </lineage>
</organism>
<dbReference type="EMBL" id="JAGMUU010000020">
    <property type="protein sequence ID" value="KAH7129989.1"/>
    <property type="molecule type" value="Genomic_DNA"/>
</dbReference>
<evidence type="ECO:0008006" key="3">
    <source>
        <dbReference type="Google" id="ProtNLM"/>
    </source>
</evidence>
<keyword evidence="2" id="KW-1185">Reference proteome</keyword>
<dbReference type="PANTHER" id="PTHR36847">
    <property type="entry name" value="AMIDOLIGASE ENZYME"/>
    <property type="match status" value="1"/>
</dbReference>
<name>A0A9P9E3H4_9HYPO</name>
<comment type="caution">
    <text evidence="1">The sequence shown here is derived from an EMBL/GenBank/DDBJ whole genome shotgun (WGS) entry which is preliminary data.</text>
</comment>
<dbReference type="AlphaFoldDB" id="A0A9P9E3H4"/>
<proteinExistence type="predicted"/>
<evidence type="ECO:0000313" key="2">
    <source>
        <dbReference type="Proteomes" id="UP000717696"/>
    </source>
</evidence>
<protein>
    <recommendedName>
        <fullName evidence="3">Amidoligase enzyme</fullName>
    </recommendedName>
</protein>
<dbReference type="PANTHER" id="PTHR36847:SF1">
    <property type="entry name" value="AMIDOLIGASE ENZYME"/>
    <property type="match status" value="1"/>
</dbReference>
<accession>A0A9P9E3H4</accession>
<reference evidence="1" key="1">
    <citation type="journal article" date="2021" name="Nat. Commun.">
        <title>Genetic determinants of endophytism in the Arabidopsis root mycobiome.</title>
        <authorList>
            <person name="Mesny F."/>
            <person name="Miyauchi S."/>
            <person name="Thiergart T."/>
            <person name="Pickel B."/>
            <person name="Atanasova L."/>
            <person name="Karlsson M."/>
            <person name="Huettel B."/>
            <person name="Barry K.W."/>
            <person name="Haridas S."/>
            <person name="Chen C."/>
            <person name="Bauer D."/>
            <person name="Andreopoulos W."/>
            <person name="Pangilinan J."/>
            <person name="LaButti K."/>
            <person name="Riley R."/>
            <person name="Lipzen A."/>
            <person name="Clum A."/>
            <person name="Drula E."/>
            <person name="Henrissat B."/>
            <person name="Kohler A."/>
            <person name="Grigoriev I.V."/>
            <person name="Martin F.M."/>
            <person name="Hacquard S."/>
        </authorList>
    </citation>
    <scope>NUCLEOTIDE SEQUENCE</scope>
    <source>
        <strain evidence="1">MPI-CAGE-AT-0021</strain>
    </source>
</reference>
<dbReference type="OrthoDB" id="4940520at2759"/>
<dbReference type="Proteomes" id="UP000717696">
    <property type="component" value="Unassembled WGS sequence"/>
</dbReference>
<gene>
    <name evidence="1" type="ORF">B0J13DRAFT_509385</name>
</gene>
<dbReference type="Pfam" id="PF12224">
    <property type="entry name" value="Amidoligase_2"/>
    <property type="match status" value="1"/>
</dbReference>
<evidence type="ECO:0000313" key="1">
    <source>
        <dbReference type="EMBL" id="KAH7129989.1"/>
    </source>
</evidence>
<dbReference type="InterPro" id="IPR022025">
    <property type="entry name" value="Amidoligase_2"/>
</dbReference>
<sequence>MAIPSSVSLGVEVEFLTAQRTASSTGYDIHNRWACGPPSENPYAATLPEGPHYWAEMSSVLESCKTIANLGFPAACPCSPKVEEKSPIIKDDEDTKAETVLKCSNATSIRTWNKDAVESSARADSQAGYWFLTRERHISVDVRRIPGKSPSTKFHWHGTELNSPVLTLPEEFRYKLPSLKRSLNAIRNNMNVALNESCGLHLHVNDNGNLDMDTAKRVACLVLLLEDPLFYQISHPSRGRSPYSVRISKESKAAFETGVIPELEGDGAFQMAALSALADKLDGRWKINEETIEAMKRIYAQPDKESLRNILKKFDEGPVHTTRRCALVVSRNDTIEFRYPASSFDSNYIAAWGQLVRHIYGLAMKPANEFSRIICHVYEVVTWDEPVRWEDALEAIEFREVGTAEWTGWINEFNGKLKDLDKQGPMSPVGRMTID</sequence>